<dbReference type="InterPro" id="IPR025714">
    <property type="entry name" value="Methyltranfer_dom"/>
</dbReference>
<keyword evidence="3" id="KW-1185">Reference proteome</keyword>
<feature type="domain" description="Methyltransferase" evidence="1">
    <location>
        <begin position="14"/>
        <end position="98"/>
    </location>
</feature>
<protein>
    <recommendedName>
        <fullName evidence="1">Methyltransferase domain-containing protein</fullName>
    </recommendedName>
</protein>
<dbReference type="AlphaFoldDB" id="A0A2A2HDZ9"/>
<accession>A0A2A2HDZ9</accession>
<evidence type="ECO:0000259" key="1">
    <source>
        <dbReference type="Pfam" id="PF13847"/>
    </source>
</evidence>
<gene>
    <name evidence="2" type="ORF">ASJ82_02825</name>
</gene>
<evidence type="ECO:0000313" key="2">
    <source>
        <dbReference type="EMBL" id="PAV07484.1"/>
    </source>
</evidence>
<dbReference type="Proteomes" id="UP000217528">
    <property type="component" value="Unassembled WGS sequence"/>
</dbReference>
<dbReference type="EMBL" id="LMVN01000013">
    <property type="protein sequence ID" value="PAV07484.1"/>
    <property type="molecule type" value="Genomic_DNA"/>
</dbReference>
<dbReference type="InterPro" id="IPR029063">
    <property type="entry name" value="SAM-dependent_MTases_sf"/>
</dbReference>
<dbReference type="SUPFAM" id="SSF53335">
    <property type="entry name" value="S-adenosyl-L-methionine-dependent methyltransferases"/>
    <property type="match status" value="1"/>
</dbReference>
<organism evidence="2 3">
    <name type="scientific">Methanosphaera cuniculi</name>
    <dbReference type="NCBI Taxonomy" id="1077256"/>
    <lineage>
        <taxon>Archaea</taxon>
        <taxon>Methanobacteriati</taxon>
        <taxon>Methanobacteriota</taxon>
        <taxon>Methanomada group</taxon>
        <taxon>Methanobacteria</taxon>
        <taxon>Methanobacteriales</taxon>
        <taxon>Methanobacteriaceae</taxon>
        <taxon>Methanosphaera</taxon>
    </lineage>
</organism>
<sequence length="351" mass="40351">MTNNLDNINYDKFDFIDMGCGTAARGYFFAKKVFGTGRCLGVDIDEDKVQVALRKIENNSELYENYTLICEDMTNFGGENVKNKFRFATANHFLEHVPGFSVAKDILGAAINASREFVFVRQPWFDNDAELFKMGLKTYYSDWTGHLNPLTSYDFYRMGRDFKIKGSIQNFIILGLTKIHDSSNPLIHPLNSPFNEHEYDPTYHPSKNMNIKFEGLYRDICVFFIIDENSPIEDYIKKLNVDYEVIYDSRINDNNTGEYVIDIDKLDFVDVGPGMKGESLIYGVSKFNGHNGLGIECNSEFVENIIDLSKIEGSRLQGHRVYVKIFLMLIRKVINIIRSSDLQLQLILCKI</sequence>
<comment type="caution">
    <text evidence="2">The sequence shown here is derived from an EMBL/GenBank/DDBJ whole genome shotgun (WGS) entry which is preliminary data.</text>
</comment>
<dbReference type="RefSeq" id="WP_095608590.1">
    <property type="nucleotide sequence ID" value="NZ_LMVN01000013.1"/>
</dbReference>
<evidence type="ECO:0000313" key="3">
    <source>
        <dbReference type="Proteomes" id="UP000217528"/>
    </source>
</evidence>
<name>A0A2A2HDZ9_9EURY</name>
<proteinExistence type="predicted"/>
<reference evidence="2 3" key="1">
    <citation type="journal article" date="2017" name="BMC Genomics">
        <title>Genomic analysis of methanogenic archaea reveals a shift towards energy conservation.</title>
        <authorList>
            <person name="Gilmore S.P."/>
            <person name="Henske J.K."/>
            <person name="Sexton J.A."/>
            <person name="Solomon K.V."/>
            <person name="Seppala S."/>
            <person name="Yoo J.I."/>
            <person name="Huyett L.M."/>
            <person name="Pressman A."/>
            <person name="Cogan J.Z."/>
            <person name="Kivenson V."/>
            <person name="Peng X."/>
            <person name="Tan Y."/>
            <person name="Valentine D.L."/>
            <person name="O'Malley M.A."/>
        </authorList>
    </citation>
    <scope>NUCLEOTIDE SEQUENCE [LARGE SCALE GENOMIC DNA]</scope>
    <source>
        <strain evidence="2 3">1R-7</strain>
    </source>
</reference>
<dbReference type="CDD" id="cd02440">
    <property type="entry name" value="AdoMet_MTases"/>
    <property type="match status" value="1"/>
</dbReference>
<dbReference type="Gene3D" id="3.40.50.150">
    <property type="entry name" value="Vaccinia Virus protein VP39"/>
    <property type="match status" value="1"/>
</dbReference>
<dbReference type="Pfam" id="PF13847">
    <property type="entry name" value="Methyltransf_31"/>
    <property type="match status" value="1"/>
</dbReference>